<feature type="transmembrane region" description="Helical" evidence="6">
    <location>
        <begin position="37"/>
        <end position="59"/>
    </location>
</feature>
<dbReference type="InterPro" id="IPR036259">
    <property type="entry name" value="MFS_trans_sf"/>
</dbReference>
<keyword evidence="5 6" id="KW-0472">Membrane</keyword>
<dbReference type="SUPFAM" id="SSF103473">
    <property type="entry name" value="MFS general substrate transporter"/>
    <property type="match status" value="1"/>
</dbReference>
<keyword evidence="9" id="KW-1185">Reference proteome</keyword>
<dbReference type="Gene3D" id="1.20.1250.20">
    <property type="entry name" value="MFS general substrate transporter like domains"/>
    <property type="match status" value="1"/>
</dbReference>
<organism evidence="8 9">
    <name type="scientific">Acanthosepion pharaonis</name>
    <name type="common">Pharaoh cuttlefish</name>
    <name type="synonym">Sepia pharaonis</name>
    <dbReference type="NCBI Taxonomy" id="158019"/>
    <lineage>
        <taxon>Eukaryota</taxon>
        <taxon>Metazoa</taxon>
        <taxon>Spiralia</taxon>
        <taxon>Lophotrochozoa</taxon>
        <taxon>Mollusca</taxon>
        <taxon>Cephalopoda</taxon>
        <taxon>Coleoidea</taxon>
        <taxon>Decapodiformes</taxon>
        <taxon>Sepiida</taxon>
        <taxon>Sepiina</taxon>
        <taxon>Sepiidae</taxon>
        <taxon>Acanthosepion</taxon>
    </lineage>
</organism>
<dbReference type="InterPro" id="IPR005829">
    <property type="entry name" value="Sugar_transporter_CS"/>
</dbReference>
<dbReference type="PROSITE" id="PS50850">
    <property type="entry name" value="MFS"/>
    <property type="match status" value="1"/>
</dbReference>
<comment type="caution">
    <text evidence="8">The sequence shown here is derived from an EMBL/GenBank/DDBJ whole genome shotgun (WGS) entry which is preliminary data.</text>
</comment>
<feature type="transmembrane region" description="Helical" evidence="6">
    <location>
        <begin position="71"/>
        <end position="88"/>
    </location>
</feature>
<accession>A0A812DAL1</accession>
<proteinExistence type="predicted"/>
<evidence type="ECO:0000256" key="3">
    <source>
        <dbReference type="ARBA" id="ARBA00022692"/>
    </source>
</evidence>
<gene>
    <name evidence="8" type="ORF">SPHA_48874</name>
</gene>
<reference evidence="8" key="1">
    <citation type="submission" date="2021-01" db="EMBL/GenBank/DDBJ databases">
        <authorList>
            <person name="Li R."/>
            <person name="Bekaert M."/>
        </authorList>
    </citation>
    <scope>NUCLEOTIDE SEQUENCE</scope>
    <source>
        <strain evidence="8">Farmed</strain>
    </source>
</reference>
<dbReference type="Pfam" id="PF07690">
    <property type="entry name" value="MFS_1"/>
    <property type="match status" value="1"/>
</dbReference>
<name>A0A812DAL1_ACAPH</name>
<dbReference type="GO" id="GO:0031526">
    <property type="term" value="C:brush border membrane"/>
    <property type="evidence" value="ECO:0007669"/>
    <property type="project" value="TreeGrafter"/>
</dbReference>
<protein>
    <submittedName>
        <fullName evidence="8">Major facilitator superfamily domain-containing protein 10</fullName>
    </submittedName>
</protein>
<evidence type="ECO:0000313" key="8">
    <source>
        <dbReference type="EMBL" id="CAE1291697.1"/>
    </source>
</evidence>
<comment type="subcellular location">
    <subcellularLocation>
        <location evidence="1">Membrane</location>
        <topology evidence="1">Multi-pass membrane protein</topology>
    </subcellularLocation>
</comment>
<feature type="transmembrane region" description="Helical" evidence="6">
    <location>
        <begin position="236"/>
        <end position="256"/>
    </location>
</feature>
<feature type="transmembrane region" description="Helical" evidence="6">
    <location>
        <begin position="268"/>
        <end position="287"/>
    </location>
</feature>
<dbReference type="InterPro" id="IPR001958">
    <property type="entry name" value="Tet-R_TetA/multi-R_MdtG-like"/>
</dbReference>
<evidence type="ECO:0000256" key="4">
    <source>
        <dbReference type="ARBA" id="ARBA00022989"/>
    </source>
</evidence>
<evidence type="ECO:0000256" key="1">
    <source>
        <dbReference type="ARBA" id="ARBA00004141"/>
    </source>
</evidence>
<dbReference type="PANTHER" id="PTHR23504">
    <property type="entry name" value="MAJOR FACILITATOR SUPERFAMILY DOMAIN-CONTAINING PROTEIN 10"/>
    <property type="match status" value="1"/>
</dbReference>
<keyword evidence="3 6" id="KW-0812">Transmembrane</keyword>
<feature type="transmembrane region" description="Helical" evidence="6">
    <location>
        <begin position="385"/>
        <end position="403"/>
    </location>
</feature>
<feature type="transmembrane region" description="Helical" evidence="6">
    <location>
        <begin position="318"/>
        <end position="341"/>
    </location>
</feature>
<dbReference type="OrthoDB" id="196650at2759"/>
<feature type="domain" description="Major facilitator superfamily (MFS) profile" evidence="7">
    <location>
        <begin position="1"/>
        <end position="405"/>
    </location>
</feature>
<evidence type="ECO:0000313" key="9">
    <source>
        <dbReference type="Proteomes" id="UP000597762"/>
    </source>
</evidence>
<dbReference type="EMBL" id="CAHIKZ030002761">
    <property type="protein sequence ID" value="CAE1291697.1"/>
    <property type="molecule type" value="Genomic_DNA"/>
</dbReference>
<keyword evidence="2" id="KW-0813">Transport</keyword>
<feature type="transmembrane region" description="Helical" evidence="6">
    <location>
        <begin position="362"/>
        <end position="379"/>
    </location>
</feature>
<dbReference type="AlphaFoldDB" id="A0A812DAL1"/>
<evidence type="ECO:0000256" key="2">
    <source>
        <dbReference type="ARBA" id="ARBA00022448"/>
    </source>
</evidence>
<evidence type="ECO:0000256" key="6">
    <source>
        <dbReference type="SAM" id="Phobius"/>
    </source>
</evidence>
<sequence length="405" mass="44709">MEYYQKHDQDTMYSGLARTVHKFQSLIGAPHTDHWNAVLFGGFIGSLFSILQFLACPVIGMASDVYGRKPVFLFSMFGVALSYLIWSFSKSFSLFILARILGGVSKGNVSLSTAVVTDVSSAEKRGRGMALIGIAFSLGFIFGPLIGAVFSKMADKEQDFFVFPALFAFGLSLFNIIFVGLCLKESLPPNKRAKSLSNSWDQVSYLINPVSLFKFSAVKTLKTNEIHSMQTIGFVYFWYLFLFSGLEFTLTFLMHSRFGYTSMQQGKMFFFIGSFMALVQGCCTRRIPFGKEKYVATIGIAIFIPAFSIIAFASSTWIMYFALMLFSFGAATVVPCLTTLISRNGKPHQKGVIVGIFRSLGALARALGPIILCTLYWLGGPQLCYLTGAICLSLPLIVLQRLGSC</sequence>
<feature type="transmembrane region" description="Helical" evidence="6">
    <location>
        <begin position="128"/>
        <end position="150"/>
    </location>
</feature>
<dbReference type="InterPro" id="IPR020846">
    <property type="entry name" value="MFS_dom"/>
</dbReference>
<dbReference type="PROSITE" id="PS00216">
    <property type="entry name" value="SUGAR_TRANSPORT_1"/>
    <property type="match status" value="1"/>
</dbReference>
<evidence type="ECO:0000259" key="7">
    <source>
        <dbReference type="PROSITE" id="PS50850"/>
    </source>
</evidence>
<evidence type="ECO:0000256" key="5">
    <source>
        <dbReference type="ARBA" id="ARBA00023136"/>
    </source>
</evidence>
<dbReference type="GO" id="GO:0022857">
    <property type="term" value="F:transmembrane transporter activity"/>
    <property type="evidence" value="ECO:0007669"/>
    <property type="project" value="InterPro"/>
</dbReference>
<dbReference type="PRINTS" id="PR01035">
    <property type="entry name" value="TCRTETA"/>
</dbReference>
<dbReference type="FunFam" id="1.20.1250.20:FF:000223">
    <property type="entry name" value="Major facilitator superfamily domain-containing protein"/>
    <property type="match status" value="1"/>
</dbReference>
<feature type="transmembrane region" description="Helical" evidence="6">
    <location>
        <begin position="294"/>
        <end position="312"/>
    </location>
</feature>
<dbReference type="Proteomes" id="UP000597762">
    <property type="component" value="Unassembled WGS sequence"/>
</dbReference>
<feature type="transmembrane region" description="Helical" evidence="6">
    <location>
        <begin position="162"/>
        <end position="183"/>
    </location>
</feature>
<dbReference type="PANTHER" id="PTHR23504:SF31">
    <property type="entry name" value="MAJOR FACILITATOR SUPERFAMILY DOMAIN-CONTAINING PROTEIN 10"/>
    <property type="match status" value="1"/>
</dbReference>
<keyword evidence="4 6" id="KW-1133">Transmembrane helix</keyword>
<dbReference type="InterPro" id="IPR011701">
    <property type="entry name" value="MFS"/>
</dbReference>